<evidence type="ECO:0000313" key="10">
    <source>
        <dbReference type="Proteomes" id="UP000838412"/>
    </source>
</evidence>
<keyword evidence="3" id="KW-0677">Repeat</keyword>
<dbReference type="InterPro" id="IPR001881">
    <property type="entry name" value="EGF-like_Ca-bd_dom"/>
</dbReference>
<keyword evidence="10" id="KW-1185">Reference proteome</keyword>
<evidence type="ECO:0000256" key="1">
    <source>
        <dbReference type="ARBA" id="ARBA00022536"/>
    </source>
</evidence>
<dbReference type="Gene3D" id="3.10.100.10">
    <property type="entry name" value="Mannose-Binding Protein A, subunit A"/>
    <property type="match status" value="1"/>
</dbReference>
<feature type="disulfide bond" evidence="6">
    <location>
        <begin position="410"/>
        <end position="419"/>
    </location>
</feature>
<feature type="domain" description="EGF-like" evidence="7">
    <location>
        <begin position="185"/>
        <end position="223"/>
    </location>
</feature>
<dbReference type="AlphaFoldDB" id="A0A8K0AJ28"/>
<feature type="disulfide bond" evidence="6">
    <location>
        <begin position="372"/>
        <end position="381"/>
    </location>
</feature>
<keyword evidence="1 6" id="KW-0245">EGF-like domain</keyword>
<dbReference type="SUPFAM" id="SSF55797">
    <property type="entry name" value="PR-1-like"/>
    <property type="match status" value="1"/>
</dbReference>
<dbReference type="PROSITE" id="PS00022">
    <property type="entry name" value="EGF_1"/>
    <property type="match status" value="3"/>
</dbReference>
<feature type="domain" description="C-type lectin" evidence="8">
    <location>
        <begin position="227"/>
        <end position="344"/>
    </location>
</feature>
<reference evidence="9" key="1">
    <citation type="submission" date="2022-01" db="EMBL/GenBank/DDBJ databases">
        <authorList>
            <person name="Braso-Vives M."/>
        </authorList>
    </citation>
    <scope>NUCLEOTIDE SEQUENCE</scope>
</reference>
<dbReference type="PRINTS" id="PR00010">
    <property type="entry name" value="EGFBLOOD"/>
</dbReference>
<dbReference type="SUPFAM" id="SSF57196">
    <property type="entry name" value="EGF/Laminin"/>
    <property type="match status" value="2"/>
</dbReference>
<dbReference type="Gene3D" id="2.10.25.10">
    <property type="entry name" value="Laminin"/>
    <property type="match status" value="3"/>
</dbReference>
<dbReference type="CDD" id="cd00037">
    <property type="entry name" value="CLECT"/>
    <property type="match status" value="1"/>
</dbReference>
<dbReference type="GO" id="GO:0005112">
    <property type="term" value="F:Notch binding"/>
    <property type="evidence" value="ECO:0007669"/>
    <property type="project" value="TreeGrafter"/>
</dbReference>
<dbReference type="OrthoDB" id="283575at2759"/>
<dbReference type="Pfam" id="PF00059">
    <property type="entry name" value="Lectin_C"/>
    <property type="match status" value="1"/>
</dbReference>
<dbReference type="PROSITE" id="PS01186">
    <property type="entry name" value="EGF_2"/>
    <property type="match status" value="2"/>
</dbReference>
<comment type="caution">
    <text evidence="6">Lacks conserved residue(s) required for the propagation of feature annotation.</text>
</comment>
<dbReference type="EMBL" id="OV696694">
    <property type="protein sequence ID" value="CAH1274088.1"/>
    <property type="molecule type" value="Genomic_DNA"/>
</dbReference>
<feature type="disulfide bond" evidence="6">
    <location>
        <begin position="213"/>
        <end position="222"/>
    </location>
</feature>
<dbReference type="InterPro" id="IPR000742">
    <property type="entry name" value="EGF"/>
</dbReference>
<dbReference type="InterPro" id="IPR016186">
    <property type="entry name" value="C-type_lectin-like/link_sf"/>
</dbReference>
<evidence type="ECO:0000259" key="8">
    <source>
        <dbReference type="PROSITE" id="PS50041"/>
    </source>
</evidence>
<gene>
    <name evidence="9" type="primary">FAT1</name>
    <name evidence="9" type="ORF">BLAG_LOCUS25215</name>
</gene>
<feature type="domain" description="EGF-like" evidence="7">
    <location>
        <begin position="384"/>
        <end position="420"/>
    </location>
</feature>
<dbReference type="Proteomes" id="UP000838412">
    <property type="component" value="Chromosome 9"/>
</dbReference>
<dbReference type="SUPFAM" id="SSF56436">
    <property type="entry name" value="C-type lectin-like"/>
    <property type="match status" value="1"/>
</dbReference>
<dbReference type="PROSITE" id="PS50041">
    <property type="entry name" value="C_TYPE_LECTIN_2"/>
    <property type="match status" value="1"/>
</dbReference>
<dbReference type="SMART" id="SM00179">
    <property type="entry name" value="EGF_CA"/>
    <property type="match status" value="1"/>
</dbReference>
<organism evidence="9 10">
    <name type="scientific">Branchiostoma lanceolatum</name>
    <name type="common">Common lancelet</name>
    <name type="synonym">Amphioxus lanceolatum</name>
    <dbReference type="NCBI Taxonomy" id="7740"/>
    <lineage>
        <taxon>Eukaryota</taxon>
        <taxon>Metazoa</taxon>
        <taxon>Chordata</taxon>
        <taxon>Cephalochordata</taxon>
        <taxon>Leptocardii</taxon>
        <taxon>Amphioxiformes</taxon>
        <taxon>Branchiostomatidae</taxon>
        <taxon>Branchiostoma</taxon>
    </lineage>
</organism>
<dbReference type="PROSITE" id="PS01187">
    <property type="entry name" value="EGF_CA"/>
    <property type="match status" value="1"/>
</dbReference>
<dbReference type="InterPro" id="IPR018097">
    <property type="entry name" value="EGF_Ca-bd_CS"/>
</dbReference>
<proteinExistence type="predicted"/>
<evidence type="ECO:0000256" key="5">
    <source>
        <dbReference type="ARBA" id="ARBA00023180"/>
    </source>
</evidence>
<name>A0A8K0AJ28_BRALA</name>
<keyword evidence="4 6" id="KW-1015">Disulfide bond</keyword>
<evidence type="ECO:0000256" key="2">
    <source>
        <dbReference type="ARBA" id="ARBA00022729"/>
    </source>
</evidence>
<feature type="domain" description="EGF-like" evidence="7">
    <location>
        <begin position="346"/>
        <end position="382"/>
    </location>
</feature>
<dbReference type="GO" id="GO:0007219">
    <property type="term" value="P:Notch signaling pathway"/>
    <property type="evidence" value="ECO:0007669"/>
    <property type="project" value="TreeGrafter"/>
</dbReference>
<dbReference type="PANTHER" id="PTHR12916:SF9">
    <property type="entry name" value="NEUROGENIC LOCUS NOTCH HOMOLOG PROTEIN 1-RELATED"/>
    <property type="match status" value="1"/>
</dbReference>
<dbReference type="SMART" id="SM00181">
    <property type="entry name" value="EGF"/>
    <property type="match status" value="3"/>
</dbReference>
<dbReference type="InterPro" id="IPR013032">
    <property type="entry name" value="EGF-like_CS"/>
</dbReference>
<dbReference type="Pfam" id="PF12661">
    <property type="entry name" value="hEGF"/>
    <property type="match status" value="1"/>
</dbReference>
<dbReference type="InterPro" id="IPR035940">
    <property type="entry name" value="CAP_sf"/>
</dbReference>
<evidence type="ECO:0000256" key="4">
    <source>
        <dbReference type="ARBA" id="ARBA00023157"/>
    </source>
</evidence>
<dbReference type="InterPro" id="IPR001304">
    <property type="entry name" value="C-type_lectin-like"/>
</dbReference>
<evidence type="ECO:0000256" key="3">
    <source>
        <dbReference type="ARBA" id="ARBA00022737"/>
    </source>
</evidence>
<dbReference type="PANTHER" id="PTHR12916">
    <property type="entry name" value="CYTOCHROME C OXIDASE POLYPEPTIDE VIC-2"/>
    <property type="match status" value="1"/>
</dbReference>
<keyword evidence="5" id="KW-0325">Glycoprotein</keyword>
<keyword evidence="2" id="KW-0732">Signal</keyword>
<evidence type="ECO:0000313" key="9">
    <source>
        <dbReference type="EMBL" id="CAH1274088.1"/>
    </source>
</evidence>
<accession>A0A8K0AJ28</accession>
<dbReference type="InterPro" id="IPR016187">
    <property type="entry name" value="CTDL_fold"/>
</dbReference>
<dbReference type="PROSITE" id="PS50026">
    <property type="entry name" value="EGF_3"/>
    <property type="match status" value="3"/>
</dbReference>
<dbReference type="GO" id="GO:0005509">
    <property type="term" value="F:calcium ion binding"/>
    <property type="evidence" value="ECO:0007669"/>
    <property type="project" value="InterPro"/>
</dbReference>
<evidence type="ECO:0000259" key="7">
    <source>
        <dbReference type="PROSITE" id="PS50026"/>
    </source>
</evidence>
<dbReference type="FunFam" id="3.10.100.10:FF:000107">
    <property type="entry name" value="Uncharacterized protein"/>
    <property type="match status" value="1"/>
</dbReference>
<dbReference type="Gene3D" id="3.40.33.10">
    <property type="entry name" value="CAP"/>
    <property type="match status" value="1"/>
</dbReference>
<sequence length="486" mass="52090">MCTHYLQVVSVSTTDVGCGYYHCPNGNAAVVCNYSPKGHWASGFRPYLAGPPCSQCPSTEGWCDQGMCVDCPVQNCDCPLQCKNCGVLDTTNCTCSCKDGWDSPDCSDPCANKHHYCGANPGWPIAAYCTADGFAVVNDYCREMCGYCDFATHGDPNACCEGQICYNGGYLDTTTCLCVCPQGFWGEDCTSTGNPCLFVGIHVEQNSDFSCVCPEGISGKQCDTVSFPGGCYQFSSDTVSYSDAEQACSTKNGHLADVKAEHQQNIIANGIAATTNASNWLGLKLQAVYTLTYSDGLAAPDVLQFTSQRPSHCDLCVFMDSPHSSNNSLINTASCMEEHNYVCESDSKPCEPNVCQNGGNCTSCFDASICECSDGFEGKLCEINVDECASSPCQHGGTCHDRTNSYICHCQPGYAGDSCQTDLDWCSLVTCPFHWTCQDDGTHFTCLAPPPILRVLGPQGCSSASCPDDMHCREVDDGGSFSCWAD</sequence>
<protein>
    <submittedName>
        <fullName evidence="9">FAT1 protein</fullName>
    </submittedName>
</protein>
<dbReference type="SMART" id="SM00034">
    <property type="entry name" value="CLECT"/>
    <property type="match status" value="1"/>
</dbReference>
<evidence type="ECO:0000256" key="6">
    <source>
        <dbReference type="PROSITE-ProRule" id="PRU00076"/>
    </source>
</evidence>
<dbReference type="PROSITE" id="PS00010">
    <property type="entry name" value="ASX_HYDROXYL"/>
    <property type="match status" value="1"/>
</dbReference>
<dbReference type="FunFam" id="2.10.25.10:FF:000122">
    <property type="entry name" value="Protein crumbs homolog 2"/>
    <property type="match status" value="1"/>
</dbReference>
<dbReference type="CDD" id="cd00054">
    <property type="entry name" value="EGF_CA"/>
    <property type="match status" value="1"/>
</dbReference>
<dbReference type="InterPro" id="IPR000152">
    <property type="entry name" value="EGF-type_Asp/Asn_hydroxyl_site"/>
</dbReference>